<dbReference type="AlphaFoldDB" id="A0A645HPY2"/>
<comment type="caution">
    <text evidence="1">The sequence shown here is derived from an EMBL/GenBank/DDBJ whole genome shotgun (WGS) entry which is preliminary data.</text>
</comment>
<protein>
    <submittedName>
        <fullName evidence="1">Uncharacterized protein</fullName>
    </submittedName>
</protein>
<reference evidence="1" key="1">
    <citation type="submission" date="2019-08" db="EMBL/GenBank/DDBJ databases">
        <authorList>
            <person name="Kucharzyk K."/>
            <person name="Murdoch R.W."/>
            <person name="Higgins S."/>
            <person name="Loffler F."/>
        </authorList>
    </citation>
    <scope>NUCLEOTIDE SEQUENCE</scope>
</reference>
<organism evidence="1">
    <name type="scientific">bioreactor metagenome</name>
    <dbReference type="NCBI Taxonomy" id="1076179"/>
    <lineage>
        <taxon>unclassified sequences</taxon>
        <taxon>metagenomes</taxon>
        <taxon>ecological metagenomes</taxon>
    </lineage>
</organism>
<name>A0A645HPY2_9ZZZZ</name>
<proteinExistence type="predicted"/>
<accession>A0A645HPY2</accession>
<gene>
    <name evidence="1" type="ORF">SDC9_188649</name>
</gene>
<sequence>MVTGVLPRVASWAAVRVVPPTVTLLRPSGAVTVIVPLVLSEVFATVIRPISLTVAWPVAAPLPSTGVMLGTPSVRPLMVMVSVAVVVLPSPSVRV</sequence>
<evidence type="ECO:0000313" key="1">
    <source>
        <dbReference type="EMBL" id="MPN41108.1"/>
    </source>
</evidence>
<dbReference type="EMBL" id="VSSQ01097950">
    <property type="protein sequence ID" value="MPN41108.1"/>
    <property type="molecule type" value="Genomic_DNA"/>
</dbReference>